<feature type="compositionally biased region" description="Low complexity" evidence="1">
    <location>
        <begin position="324"/>
        <end position="333"/>
    </location>
</feature>
<proteinExistence type="predicted"/>
<feature type="region of interest" description="Disordered" evidence="1">
    <location>
        <begin position="263"/>
        <end position="292"/>
    </location>
</feature>
<organism evidence="3 4">
    <name type="scientific">Menidia menidia</name>
    <name type="common">Atlantic silverside</name>
    <dbReference type="NCBI Taxonomy" id="238744"/>
    <lineage>
        <taxon>Eukaryota</taxon>
        <taxon>Metazoa</taxon>
        <taxon>Chordata</taxon>
        <taxon>Craniata</taxon>
        <taxon>Vertebrata</taxon>
        <taxon>Euteleostomi</taxon>
        <taxon>Actinopterygii</taxon>
        <taxon>Neopterygii</taxon>
        <taxon>Teleostei</taxon>
        <taxon>Neoteleostei</taxon>
        <taxon>Acanthomorphata</taxon>
        <taxon>Ovalentaria</taxon>
        <taxon>Atherinomorphae</taxon>
        <taxon>Atheriniformes</taxon>
        <taxon>Atherinopsidae</taxon>
        <taxon>Menidiinae</taxon>
        <taxon>Menidia</taxon>
    </lineage>
</organism>
<feature type="compositionally biased region" description="Basic and acidic residues" evidence="1">
    <location>
        <begin position="120"/>
        <end position="129"/>
    </location>
</feature>
<evidence type="ECO:0000313" key="4">
    <source>
        <dbReference type="Proteomes" id="UP000677803"/>
    </source>
</evidence>
<dbReference type="Proteomes" id="UP000677803">
    <property type="component" value="Unassembled WGS sequence"/>
</dbReference>
<name>A0A8S4BLY9_9TELE</name>
<protein>
    <submittedName>
        <fullName evidence="3">(Atlantic silverside) hypothetical protein</fullName>
    </submittedName>
</protein>
<dbReference type="EMBL" id="CAJRST010036200">
    <property type="protein sequence ID" value="CAG5986573.1"/>
    <property type="molecule type" value="Genomic_DNA"/>
</dbReference>
<accession>A0A8S4BLY9</accession>
<feature type="region of interest" description="Disordered" evidence="1">
    <location>
        <begin position="120"/>
        <end position="141"/>
    </location>
</feature>
<feature type="compositionally biased region" description="Polar residues" evidence="1">
    <location>
        <begin position="363"/>
        <end position="373"/>
    </location>
</feature>
<dbReference type="EMBL" id="CAJRST010036189">
    <property type="protein sequence ID" value="CAG5986566.1"/>
    <property type="molecule type" value="Genomic_DNA"/>
</dbReference>
<reference evidence="3" key="1">
    <citation type="submission" date="2021-05" db="EMBL/GenBank/DDBJ databases">
        <authorList>
            <person name="Tigano A."/>
        </authorList>
    </citation>
    <scope>NUCLEOTIDE SEQUENCE</scope>
</reference>
<sequence length="398" mass="43271">AELLVPACGENPPSLSTRRLARGSGWVRVNLDLDPDLDQDLDLDPLRPERGPNEDDEEFEFDVSDLLFESNNEIYAPNQHGGRNGTKETVGLGAVLALLGLSAVLFLANCLPCTLRDRRGAKGQRRGEGGVEAGPTAPGCPPEAVLHSLTRLRGFSFFSPAAQRPPDPPLAGGPQPRADCWCTLRLQIQAKRLPQCWQWKGFSPVCTRWCFFRLPASEKLRPQVGQWNGRSPVWTRRWASRLDRPQKALPHRRHTKRLALRRWTVGGGGPPGGAGGRLRPAPGTLPFPFPFPRPRFPPGVLAAPLREDGTADPSVARELEEGPEAGAGSPSGAQRPKRVSSSSREQSDRRGLPPSALRLGQAESASGPLSWTANRLRESSDTMKISGGSAGWRRGDGF</sequence>
<keyword evidence="4" id="KW-1185">Reference proteome</keyword>
<feature type="compositionally biased region" description="Pro residues" evidence="1">
    <location>
        <begin position="283"/>
        <end position="292"/>
    </location>
</feature>
<evidence type="ECO:0000313" key="2">
    <source>
        <dbReference type="EMBL" id="CAG5986566.1"/>
    </source>
</evidence>
<feature type="compositionally biased region" description="Gly residues" evidence="1">
    <location>
        <begin position="265"/>
        <end position="276"/>
    </location>
</feature>
<comment type="caution">
    <text evidence="3">The sequence shown here is derived from an EMBL/GenBank/DDBJ whole genome shotgun (WGS) entry which is preliminary data.</text>
</comment>
<dbReference type="AlphaFoldDB" id="A0A8S4BLY9"/>
<feature type="region of interest" description="Disordered" evidence="1">
    <location>
        <begin position="38"/>
        <end position="58"/>
    </location>
</feature>
<evidence type="ECO:0000256" key="1">
    <source>
        <dbReference type="SAM" id="MobiDB-lite"/>
    </source>
</evidence>
<feature type="non-terminal residue" evidence="3">
    <location>
        <position position="398"/>
    </location>
</feature>
<dbReference type="OrthoDB" id="8934017at2759"/>
<feature type="compositionally biased region" description="Basic and acidic residues" evidence="1">
    <location>
        <begin position="44"/>
        <end position="53"/>
    </location>
</feature>
<feature type="region of interest" description="Disordered" evidence="1">
    <location>
        <begin position="321"/>
        <end position="398"/>
    </location>
</feature>
<evidence type="ECO:0000313" key="3">
    <source>
        <dbReference type="EMBL" id="CAG5986573.1"/>
    </source>
</evidence>
<gene>
    <name evidence="2" type="ORF">MMEN_LOCUS16985</name>
    <name evidence="3" type="ORF">MMEN_LOCUS16992</name>
</gene>